<dbReference type="GO" id="GO:0000977">
    <property type="term" value="F:RNA polymerase II transcription regulatory region sequence-specific DNA binding"/>
    <property type="evidence" value="ECO:0007669"/>
    <property type="project" value="TreeGrafter"/>
</dbReference>
<dbReference type="PROSITE" id="PS50023">
    <property type="entry name" value="LIM_DOMAIN_2"/>
    <property type="match status" value="2"/>
</dbReference>
<proteinExistence type="predicted"/>
<dbReference type="InterPro" id="IPR017970">
    <property type="entry name" value="Homeobox_CS"/>
</dbReference>
<keyword evidence="7 14" id="KW-0440">LIM domain</keyword>
<evidence type="ECO:0000313" key="20">
    <source>
        <dbReference type="Proteomes" id="UP000694543"/>
    </source>
</evidence>
<evidence type="ECO:0000256" key="9">
    <source>
        <dbReference type="ARBA" id="ARBA00023155"/>
    </source>
</evidence>
<keyword evidence="5 14" id="KW-0862">Zinc</keyword>
<dbReference type="InterPro" id="IPR050453">
    <property type="entry name" value="LIM_Homeobox_TF"/>
</dbReference>
<dbReference type="Pfam" id="PF00046">
    <property type="entry name" value="Homeodomain"/>
    <property type="match status" value="1"/>
</dbReference>
<dbReference type="FunFam" id="2.10.110.10:FF:000006">
    <property type="entry name" value="LIM homeobox transcription factor 1-beta"/>
    <property type="match status" value="1"/>
</dbReference>
<dbReference type="InterPro" id="IPR001781">
    <property type="entry name" value="Znf_LIM"/>
</dbReference>
<dbReference type="InterPro" id="IPR001356">
    <property type="entry name" value="HD"/>
</dbReference>
<keyword evidence="3 14" id="KW-0479">Metal-binding</keyword>
<dbReference type="FunFam" id="1.10.10.60:FF:000095">
    <property type="entry name" value="LIM homeobox transcription factor 1 beta"/>
    <property type="match status" value="1"/>
</dbReference>
<feature type="DNA-binding region" description="Homeobox" evidence="13">
    <location>
        <begin position="218"/>
        <end position="277"/>
    </location>
</feature>
<keyword evidence="10" id="KW-0010">Activator</keyword>
<dbReference type="SMART" id="SM00132">
    <property type="entry name" value="LIM"/>
    <property type="match status" value="2"/>
</dbReference>
<reference evidence="19" key="2">
    <citation type="submission" date="2025-09" db="UniProtKB">
        <authorList>
            <consortium name="Ensembl"/>
        </authorList>
    </citation>
    <scope>IDENTIFICATION</scope>
</reference>
<dbReference type="Gene3D" id="1.10.10.60">
    <property type="entry name" value="Homeodomain-like"/>
    <property type="match status" value="1"/>
</dbReference>
<evidence type="ECO:0000259" key="18">
    <source>
        <dbReference type="PROSITE" id="PS50071"/>
    </source>
</evidence>
<evidence type="ECO:0000256" key="15">
    <source>
        <dbReference type="RuleBase" id="RU000682"/>
    </source>
</evidence>
<dbReference type="PROSITE" id="PS00478">
    <property type="entry name" value="LIM_DOMAIN_1"/>
    <property type="match status" value="1"/>
</dbReference>
<keyword evidence="12 13" id="KW-0539">Nucleus</keyword>
<keyword evidence="20" id="KW-1185">Reference proteome</keyword>
<evidence type="ECO:0000313" key="19">
    <source>
        <dbReference type="Ensembl" id="ENSCPIP00010011757.1"/>
    </source>
</evidence>
<feature type="domain" description="LIM zinc-binding" evidence="17">
    <location>
        <begin position="54"/>
        <end position="113"/>
    </location>
</feature>
<keyword evidence="4" id="KW-0677">Repeat</keyword>
<feature type="domain" description="LIM zinc-binding" evidence="17">
    <location>
        <begin position="114"/>
        <end position="175"/>
    </location>
</feature>
<dbReference type="Ensembl" id="ENSCPIT00010013908.1">
    <property type="protein sequence ID" value="ENSCPIP00010011757.1"/>
    <property type="gene ID" value="ENSCPIG00010009161.1"/>
</dbReference>
<dbReference type="PANTHER" id="PTHR24208">
    <property type="entry name" value="LIM/HOMEOBOX PROTEIN LHX"/>
    <property type="match status" value="1"/>
</dbReference>
<dbReference type="PANTHER" id="PTHR24208:SF96">
    <property type="entry name" value="LIM HOMEOBOX TRANSCRIPTION FACTOR 1-BETA"/>
    <property type="match status" value="1"/>
</dbReference>
<feature type="region of interest" description="Disordered" evidence="16">
    <location>
        <begin position="276"/>
        <end position="301"/>
    </location>
</feature>
<dbReference type="PROSITE" id="PS50071">
    <property type="entry name" value="HOMEOBOX_2"/>
    <property type="match status" value="1"/>
</dbReference>
<dbReference type="Proteomes" id="UP000694543">
    <property type="component" value="Unplaced"/>
</dbReference>
<dbReference type="GO" id="GO:0005634">
    <property type="term" value="C:nucleus"/>
    <property type="evidence" value="ECO:0007669"/>
    <property type="project" value="UniProtKB-SubCell"/>
</dbReference>
<protein>
    <submittedName>
        <fullName evidence="19">LIM homeobox transcription factor 1 beta</fullName>
    </submittedName>
</protein>
<dbReference type="GO" id="GO:0046872">
    <property type="term" value="F:metal ion binding"/>
    <property type="evidence" value="ECO:0007669"/>
    <property type="project" value="UniProtKB-KW"/>
</dbReference>
<evidence type="ECO:0000256" key="2">
    <source>
        <dbReference type="ARBA" id="ARBA00022473"/>
    </source>
</evidence>
<evidence type="ECO:0000256" key="11">
    <source>
        <dbReference type="ARBA" id="ARBA00023163"/>
    </source>
</evidence>
<evidence type="ECO:0000256" key="14">
    <source>
        <dbReference type="PROSITE-ProRule" id="PRU00125"/>
    </source>
</evidence>
<keyword evidence="6" id="KW-0805">Transcription regulation</keyword>
<evidence type="ECO:0000256" key="16">
    <source>
        <dbReference type="SAM" id="MobiDB-lite"/>
    </source>
</evidence>
<feature type="region of interest" description="Disordered" evidence="16">
    <location>
        <begin position="176"/>
        <end position="226"/>
    </location>
</feature>
<evidence type="ECO:0000256" key="6">
    <source>
        <dbReference type="ARBA" id="ARBA00023015"/>
    </source>
</evidence>
<sequence>MDIASGPESLERCFPRGPTDCAKMLDGIKMEDHPLRSGPATLGVLLGSECPHQAVCEGCQRPISDRFLMRVNESSWHEECLQCAVCQQALTTSCYFRDRKLYCKQDYQQLFAAKCSGCMEKIAPTEFVMRALECVYHLSCFCCCVCERQLRKGDEFVLKEGQLLCKSDYEKEKDLLSSVSPDDSDSVKSDDEDGDVKPTKGQVTQGKGSDDGKDPRRPKRPRTILTTQQRRAFKASFEVSSKPCRKVRETLAAETGLSVRVVQVWFQNQRAKMKKLARRHQQQQEQQNSQRLGQGRGSVMEANQGGKNLQAFSKCHSHMGTYCLSTAMQGIHKCVPLPVEAQRLLCLSDCGMLSQILLRPSWCLQKLVPSWKKSAVQRSLHWRKSPGGSLNGDLPVSFIFL</sequence>
<dbReference type="Gene3D" id="2.10.110.10">
    <property type="entry name" value="Cysteine Rich Protein"/>
    <property type="match status" value="2"/>
</dbReference>
<organism evidence="19 20">
    <name type="scientific">Chrysolophus pictus</name>
    <name type="common">Golden pheasant</name>
    <name type="synonym">Phasianus pictus</name>
    <dbReference type="NCBI Taxonomy" id="9089"/>
    <lineage>
        <taxon>Eukaryota</taxon>
        <taxon>Metazoa</taxon>
        <taxon>Chordata</taxon>
        <taxon>Craniata</taxon>
        <taxon>Vertebrata</taxon>
        <taxon>Euteleostomi</taxon>
        <taxon>Archelosauria</taxon>
        <taxon>Archosauria</taxon>
        <taxon>Dinosauria</taxon>
        <taxon>Saurischia</taxon>
        <taxon>Theropoda</taxon>
        <taxon>Coelurosauria</taxon>
        <taxon>Aves</taxon>
        <taxon>Neognathae</taxon>
        <taxon>Galloanserae</taxon>
        <taxon>Galliformes</taxon>
        <taxon>Phasianidae</taxon>
        <taxon>Phasianinae</taxon>
        <taxon>Chrysolophus</taxon>
    </lineage>
</organism>
<evidence type="ECO:0000256" key="3">
    <source>
        <dbReference type="ARBA" id="ARBA00022723"/>
    </source>
</evidence>
<dbReference type="SUPFAM" id="SSF46689">
    <property type="entry name" value="Homeodomain-like"/>
    <property type="match status" value="1"/>
</dbReference>
<evidence type="ECO:0000256" key="5">
    <source>
        <dbReference type="ARBA" id="ARBA00022833"/>
    </source>
</evidence>
<keyword evidence="2" id="KW-0217">Developmental protein</keyword>
<dbReference type="AlphaFoldDB" id="A0A8C3LMT4"/>
<keyword evidence="9 13" id="KW-0371">Homeobox</keyword>
<dbReference type="CDD" id="cd00086">
    <property type="entry name" value="homeodomain"/>
    <property type="match status" value="1"/>
</dbReference>
<dbReference type="CDD" id="cd09371">
    <property type="entry name" value="LIM1_Lmx1b"/>
    <property type="match status" value="1"/>
</dbReference>
<accession>A0A8C3LMT4</accession>
<dbReference type="GO" id="GO:0000981">
    <property type="term" value="F:DNA-binding transcription factor activity, RNA polymerase II-specific"/>
    <property type="evidence" value="ECO:0007669"/>
    <property type="project" value="InterPro"/>
</dbReference>
<dbReference type="Pfam" id="PF00412">
    <property type="entry name" value="LIM"/>
    <property type="match status" value="2"/>
</dbReference>
<feature type="compositionally biased region" description="Low complexity" evidence="16">
    <location>
        <begin position="283"/>
        <end position="293"/>
    </location>
</feature>
<dbReference type="GO" id="GO:0030182">
    <property type="term" value="P:neuron differentiation"/>
    <property type="evidence" value="ECO:0007669"/>
    <property type="project" value="TreeGrafter"/>
</dbReference>
<evidence type="ECO:0000256" key="7">
    <source>
        <dbReference type="ARBA" id="ARBA00023038"/>
    </source>
</evidence>
<evidence type="ECO:0000256" key="12">
    <source>
        <dbReference type="ARBA" id="ARBA00023242"/>
    </source>
</evidence>
<feature type="domain" description="Homeobox" evidence="18">
    <location>
        <begin position="216"/>
        <end position="276"/>
    </location>
</feature>
<evidence type="ECO:0000256" key="4">
    <source>
        <dbReference type="ARBA" id="ARBA00022737"/>
    </source>
</evidence>
<evidence type="ECO:0000256" key="10">
    <source>
        <dbReference type="ARBA" id="ARBA00023159"/>
    </source>
</evidence>
<comment type="subcellular location">
    <subcellularLocation>
        <location evidence="1 13 15">Nucleus</location>
    </subcellularLocation>
</comment>
<dbReference type="InterPro" id="IPR009057">
    <property type="entry name" value="Homeodomain-like_sf"/>
</dbReference>
<reference evidence="19" key="1">
    <citation type="submission" date="2025-08" db="UniProtKB">
        <authorList>
            <consortium name="Ensembl"/>
        </authorList>
    </citation>
    <scope>IDENTIFICATION</scope>
</reference>
<dbReference type="SUPFAM" id="SSF57716">
    <property type="entry name" value="Glucocorticoid receptor-like (DNA-binding domain)"/>
    <property type="match status" value="2"/>
</dbReference>
<evidence type="ECO:0000256" key="1">
    <source>
        <dbReference type="ARBA" id="ARBA00004123"/>
    </source>
</evidence>
<evidence type="ECO:0000256" key="8">
    <source>
        <dbReference type="ARBA" id="ARBA00023125"/>
    </source>
</evidence>
<evidence type="ECO:0000259" key="17">
    <source>
        <dbReference type="PROSITE" id="PS50023"/>
    </source>
</evidence>
<dbReference type="FunFam" id="2.10.110.10:FF:000257">
    <property type="entry name" value="Transcription factor Lmx1b"/>
    <property type="match status" value="1"/>
</dbReference>
<dbReference type="PROSITE" id="PS00027">
    <property type="entry name" value="HOMEOBOX_1"/>
    <property type="match status" value="1"/>
</dbReference>
<evidence type="ECO:0000256" key="13">
    <source>
        <dbReference type="PROSITE-ProRule" id="PRU00108"/>
    </source>
</evidence>
<keyword evidence="11" id="KW-0804">Transcription</keyword>
<dbReference type="SMART" id="SM00389">
    <property type="entry name" value="HOX"/>
    <property type="match status" value="1"/>
</dbReference>
<keyword evidence="8 13" id="KW-0238">DNA-binding</keyword>
<name>A0A8C3LMT4_CHRPC</name>